<keyword evidence="5" id="KW-1185">Reference proteome</keyword>
<dbReference type="InterPro" id="IPR001314">
    <property type="entry name" value="Peptidase_S1A"/>
</dbReference>
<dbReference type="SUPFAM" id="SSF50494">
    <property type="entry name" value="Trypsin-like serine proteases"/>
    <property type="match status" value="1"/>
</dbReference>
<evidence type="ECO:0000259" key="3">
    <source>
        <dbReference type="PROSITE" id="PS50240"/>
    </source>
</evidence>
<feature type="domain" description="Peptidase S1" evidence="3">
    <location>
        <begin position="64"/>
        <end position="268"/>
    </location>
</feature>
<evidence type="ECO:0000256" key="1">
    <source>
        <dbReference type="ARBA" id="ARBA00007664"/>
    </source>
</evidence>
<dbReference type="PROSITE" id="PS50240">
    <property type="entry name" value="TRYPSIN_DOM"/>
    <property type="match status" value="1"/>
</dbReference>
<evidence type="ECO:0000313" key="4">
    <source>
        <dbReference type="EMBL" id="SNV24247.1"/>
    </source>
</evidence>
<proteinExistence type="inferred from homology"/>
<reference evidence="4 5" key="1">
    <citation type="submission" date="2017-06" db="EMBL/GenBank/DDBJ databases">
        <authorList>
            <consortium name="Pathogen Informatics"/>
        </authorList>
    </citation>
    <scope>NUCLEOTIDE SEQUENCE [LARGE SCALE GENOMIC DNA]</scope>
    <source>
        <strain evidence="4 5">NCTC13039</strain>
    </source>
</reference>
<dbReference type="Gene3D" id="2.40.10.10">
    <property type="entry name" value="Trypsin-like serine proteases"/>
    <property type="match status" value="1"/>
</dbReference>
<dbReference type="InterPro" id="IPR009003">
    <property type="entry name" value="Peptidase_S1_PA"/>
</dbReference>
<dbReference type="AlphaFoldDB" id="A0A239VPR2"/>
<gene>
    <name evidence="4" type="ORF">SAMEA4475696_02018</name>
</gene>
<sequence length="269" mass="28762">MIFEKHPKCAENDVDFARLNLRCNKKVMKKKMRASRKKISAAAALILGATLLAPLANPSAAHAIIGGEKAKSDSTVLLNIYLKKGGDWGCTGSLIGDRWVLTAKHCVSEAKSLDGIHTYHTNTRANPGPAIKAEKIFQHKDADIALIRLASPIKINSYEKLAENLKVKKGQEATLLGFGVRDIVKETPSDGLYSAKIKVRSESVTEDGKVINFVKGTGVAGAGDSGGPVKIDGVVAGVLSTGPLREGDEDMDVVNVSAYRSWIKEKSGI</sequence>
<dbReference type="InterPro" id="IPR043504">
    <property type="entry name" value="Peptidase_S1_PA_chymotrypsin"/>
</dbReference>
<protein>
    <submittedName>
        <fullName evidence="4">Uncharacterized peptidase cgR_1176</fullName>
    </submittedName>
</protein>
<dbReference type="PRINTS" id="PR00722">
    <property type="entry name" value="CHYMOTRYPSIN"/>
</dbReference>
<dbReference type="KEGG" id="dco:SAMEA4475696_2018"/>
<dbReference type="InterPro" id="IPR050430">
    <property type="entry name" value="Peptidase_S1"/>
</dbReference>
<organism evidence="4 5">
    <name type="scientific">Dermatophilus congolensis</name>
    <dbReference type="NCBI Taxonomy" id="1863"/>
    <lineage>
        <taxon>Bacteria</taxon>
        <taxon>Bacillati</taxon>
        <taxon>Actinomycetota</taxon>
        <taxon>Actinomycetes</taxon>
        <taxon>Micrococcales</taxon>
        <taxon>Dermatophilaceae</taxon>
        <taxon>Dermatophilus</taxon>
    </lineage>
</organism>
<keyword evidence="2" id="KW-1015">Disulfide bond</keyword>
<dbReference type="STRING" id="1121387.GCA_000429885_00386"/>
<dbReference type="PANTHER" id="PTHR24276">
    <property type="entry name" value="POLYSERASE-RELATED"/>
    <property type="match status" value="1"/>
</dbReference>
<dbReference type="InterPro" id="IPR001254">
    <property type="entry name" value="Trypsin_dom"/>
</dbReference>
<comment type="similarity">
    <text evidence="1">Belongs to the peptidase S1 family.</text>
</comment>
<dbReference type="GO" id="GO:0004252">
    <property type="term" value="F:serine-type endopeptidase activity"/>
    <property type="evidence" value="ECO:0007669"/>
    <property type="project" value="InterPro"/>
</dbReference>
<dbReference type="SMART" id="SM00020">
    <property type="entry name" value="Tryp_SPc"/>
    <property type="match status" value="1"/>
</dbReference>
<accession>A0A239VPR2</accession>
<evidence type="ECO:0000313" key="5">
    <source>
        <dbReference type="Proteomes" id="UP000242637"/>
    </source>
</evidence>
<dbReference type="GO" id="GO:0006508">
    <property type="term" value="P:proteolysis"/>
    <property type="evidence" value="ECO:0007669"/>
    <property type="project" value="InterPro"/>
</dbReference>
<dbReference type="Proteomes" id="UP000242637">
    <property type="component" value="Chromosome 1"/>
</dbReference>
<name>A0A239VPR2_9MICO</name>
<dbReference type="PANTHER" id="PTHR24276:SF98">
    <property type="entry name" value="FI18310P1-RELATED"/>
    <property type="match status" value="1"/>
</dbReference>
<evidence type="ECO:0000256" key="2">
    <source>
        <dbReference type="ARBA" id="ARBA00023157"/>
    </source>
</evidence>
<dbReference type="EMBL" id="LT906453">
    <property type="protein sequence ID" value="SNV24247.1"/>
    <property type="molecule type" value="Genomic_DNA"/>
</dbReference>
<dbReference type="Pfam" id="PF00089">
    <property type="entry name" value="Trypsin"/>
    <property type="match status" value="1"/>
</dbReference>